<reference evidence="1 2" key="1">
    <citation type="submission" date="2014-07" db="EMBL/GenBank/DDBJ databases">
        <authorList>
            <person name="Wibberg Daniel"/>
        </authorList>
    </citation>
    <scope>NUCLEOTIDE SEQUENCE [LARGE SCALE GENOMIC DNA]</scope>
</reference>
<protein>
    <submittedName>
        <fullName evidence="1">Uncharacterized protein</fullName>
    </submittedName>
</protein>
<sequence>MLAFDAFILNEDRHTNNILFLYDSVTKIWKLAPLFDHGLSLLSDIKDYPLNIPISILKRKVKAKPFSSAFSKQLALYQGDPFIKRNLLVQKLEEAPYHLNRAKDVVLSQLQERSLQRLIID</sequence>
<proteinExistence type="predicted"/>
<evidence type="ECO:0000313" key="1">
    <source>
        <dbReference type="EMBL" id="CEE01595.1"/>
    </source>
</evidence>
<dbReference type="Gene3D" id="1.10.1070.20">
    <property type="match status" value="1"/>
</dbReference>
<gene>
    <name evidence="1" type="ORF">BT1A1_1768</name>
</gene>
<evidence type="ECO:0000313" key="2">
    <source>
        <dbReference type="Proteomes" id="UP000040576"/>
    </source>
</evidence>
<dbReference type="AlphaFoldDB" id="A0A090J163"/>
<name>A0A090J163_9BACI</name>
<keyword evidence="2" id="KW-1185">Reference proteome</keyword>
<dbReference type="Proteomes" id="UP000040576">
    <property type="component" value="Unassembled WGS sequence"/>
</dbReference>
<dbReference type="EMBL" id="CCRF01000050">
    <property type="protein sequence ID" value="CEE01595.1"/>
    <property type="molecule type" value="Genomic_DNA"/>
</dbReference>
<organism evidence="1 2">
    <name type="scientific">Caldibacillus thermoamylovorans</name>
    <dbReference type="NCBI Taxonomy" id="35841"/>
    <lineage>
        <taxon>Bacteria</taxon>
        <taxon>Bacillati</taxon>
        <taxon>Bacillota</taxon>
        <taxon>Bacilli</taxon>
        <taxon>Bacillales</taxon>
        <taxon>Bacillaceae</taxon>
        <taxon>Caldibacillus</taxon>
    </lineage>
</organism>
<accession>A0A090J163</accession>